<dbReference type="Proteomes" id="UP000095283">
    <property type="component" value="Unplaced"/>
</dbReference>
<dbReference type="AlphaFoldDB" id="A0A1I7W6X5"/>
<sequence length="29" mass="3325">MYDCVHFLNFVYKSKSVIINGFTGSLDLL</sequence>
<accession>A0A1I7W6X5</accession>
<keyword evidence="1" id="KW-1185">Reference proteome</keyword>
<protein>
    <submittedName>
        <fullName evidence="2">Uncharacterized protein</fullName>
    </submittedName>
</protein>
<evidence type="ECO:0000313" key="1">
    <source>
        <dbReference type="Proteomes" id="UP000095283"/>
    </source>
</evidence>
<name>A0A1I7W6X5_HETBA</name>
<organism evidence="1 2">
    <name type="scientific">Heterorhabditis bacteriophora</name>
    <name type="common">Entomopathogenic nematode worm</name>
    <dbReference type="NCBI Taxonomy" id="37862"/>
    <lineage>
        <taxon>Eukaryota</taxon>
        <taxon>Metazoa</taxon>
        <taxon>Ecdysozoa</taxon>
        <taxon>Nematoda</taxon>
        <taxon>Chromadorea</taxon>
        <taxon>Rhabditida</taxon>
        <taxon>Rhabditina</taxon>
        <taxon>Rhabditomorpha</taxon>
        <taxon>Strongyloidea</taxon>
        <taxon>Heterorhabditidae</taxon>
        <taxon>Heterorhabditis</taxon>
    </lineage>
</organism>
<dbReference type="WBParaSite" id="Hba_00360">
    <property type="protein sequence ID" value="Hba_00360"/>
    <property type="gene ID" value="Hba_00360"/>
</dbReference>
<proteinExistence type="predicted"/>
<reference evidence="2" key="1">
    <citation type="submission" date="2016-11" db="UniProtKB">
        <authorList>
            <consortium name="WormBaseParasite"/>
        </authorList>
    </citation>
    <scope>IDENTIFICATION</scope>
</reference>
<evidence type="ECO:0000313" key="2">
    <source>
        <dbReference type="WBParaSite" id="Hba_00360"/>
    </source>
</evidence>